<gene>
    <name evidence="2" type="ORF">AWRI4233_LOCUS5851</name>
</gene>
<dbReference type="AlphaFoldDB" id="A0A9N8K4U6"/>
<name>A0A9N8K4U6_9PEZI</name>
<evidence type="ECO:0000313" key="3">
    <source>
        <dbReference type="Proteomes" id="UP000714618"/>
    </source>
</evidence>
<accession>A0A9N8K4U6</accession>
<dbReference type="PANTHER" id="PTHR40462">
    <property type="entry name" value="CHROMOSOME 1, WHOLE GENOME SHOTGUN SEQUENCE"/>
    <property type="match status" value="1"/>
</dbReference>
<feature type="region of interest" description="Disordered" evidence="1">
    <location>
        <begin position="1"/>
        <end position="54"/>
    </location>
</feature>
<dbReference type="Proteomes" id="UP000714618">
    <property type="component" value="Unassembled WGS sequence"/>
</dbReference>
<comment type="caution">
    <text evidence="2">The sequence shown here is derived from an EMBL/GenBank/DDBJ whole genome shotgun (WGS) entry which is preliminary data.</text>
</comment>
<feature type="compositionally biased region" description="Low complexity" evidence="1">
    <location>
        <begin position="9"/>
        <end position="27"/>
    </location>
</feature>
<dbReference type="PANTHER" id="PTHR40462:SF1">
    <property type="entry name" value="EXPRESSED PROTEIN"/>
    <property type="match status" value="1"/>
</dbReference>
<evidence type="ECO:0000313" key="2">
    <source>
        <dbReference type="EMBL" id="CAD0096686.1"/>
    </source>
</evidence>
<dbReference type="EMBL" id="CAIJEO010000007">
    <property type="protein sequence ID" value="CAD0096686.1"/>
    <property type="molecule type" value="Genomic_DNA"/>
</dbReference>
<protein>
    <submittedName>
        <fullName evidence="2">Uncharacterized protein</fullName>
    </submittedName>
</protein>
<proteinExistence type="predicted"/>
<feature type="compositionally biased region" description="Gly residues" evidence="1">
    <location>
        <begin position="28"/>
        <end position="37"/>
    </location>
</feature>
<organism evidence="2 3">
    <name type="scientific">Aureobasidium mustum</name>
    <dbReference type="NCBI Taxonomy" id="2773714"/>
    <lineage>
        <taxon>Eukaryota</taxon>
        <taxon>Fungi</taxon>
        <taxon>Dikarya</taxon>
        <taxon>Ascomycota</taxon>
        <taxon>Pezizomycotina</taxon>
        <taxon>Dothideomycetes</taxon>
        <taxon>Dothideomycetidae</taxon>
        <taxon>Dothideales</taxon>
        <taxon>Saccotheciaceae</taxon>
        <taxon>Aureobasidium</taxon>
    </lineage>
</organism>
<keyword evidence="3" id="KW-1185">Reference proteome</keyword>
<reference evidence="2" key="1">
    <citation type="submission" date="2020-06" db="EMBL/GenBank/DDBJ databases">
        <authorList>
            <person name="Onetto C."/>
        </authorList>
    </citation>
    <scope>NUCLEOTIDE SEQUENCE</scope>
</reference>
<dbReference type="OrthoDB" id="3050608at2759"/>
<evidence type="ECO:0000256" key="1">
    <source>
        <dbReference type="SAM" id="MobiDB-lite"/>
    </source>
</evidence>
<sequence length="132" mass="14350">MDFVKKFAGQEQSAQQGSAQQVPAQQGESGGFLGGIGNKLNAAAGGGPESEKNEDYLDKGVDFVQEKFMGQGPSGIHTLLNLLIHHILTLPLQNNESAIEQAKDEQISDFIRNQWKSTTGSEFPVKDKETKF</sequence>